<comment type="caution">
    <text evidence="1">The sequence shown here is derived from an EMBL/GenBank/DDBJ whole genome shotgun (WGS) entry which is preliminary data.</text>
</comment>
<keyword evidence="2" id="KW-1185">Reference proteome</keyword>
<accession>A0A9D4J3T1</accession>
<organism evidence="1 2">
    <name type="scientific">Dreissena polymorpha</name>
    <name type="common">Zebra mussel</name>
    <name type="synonym">Mytilus polymorpha</name>
    <dbReference type="NCBI Taxonomy" id="45954"/>
    <lineage>
        <taxon>Eukaryota</taxon>
        <taxon>Metazoa</taxon>
        <taxon>Spiralia</taxon>
        <taxon>Lophotrochozoa</taxon>
        <taxon>Mollusca</taxon>
        <taxon>Bivalvia</taxon>
        <taxon>Autobranchia</taxon>
        <taxon>Heteroconchia</taxon>
        <taxon>Euheterodonta</taxon>
        <taxon>Imparidentia</taxon>
        <taxon>Neoheterodontei</taxon>
        <taxon>Myida</taxon>
        <taxon>Dreissenoidea</taxon>
        <taxon>Dreissenidae</taxon>
        <taxon>Dreissena</taxon>
    </lineage>
</organism>
<evidence type="ECO:0000313" key="1">
    <source>
        <dbReference type="EMBL" id="KAH3794347.1"/>
    </source>
</evidence>
<reference evidence="1" key="2">
    <citation type="submission" date="2020-11" db="EMBL/GenBank/DDBJ databases">
        <authorList>
            <person name="McCartney M.A."/>
            <person name="Auch B."/>
            <person name="Kono T."/>
            <person name="Mallez S."/>
            <person name="Becker A."/>
            <person name="Gohl D.M."/>
            <person name="Silverstein K.A.T."/>
            <person name="Koren S."/>
            <person name="Bechman K.B."/>
            <person name="Herman A."/>
            <person name="Abrahante J.E."/>
            <person name="Garbe J."/>
        </authorList>
    </citation>
    <scope>NUCLEOTIDE SEQUENCE</scope>
    <source>
        <strain evidence="1">Duluth1</strain>
        <tissue evidence="1">Whole animal</tissue>
    </source>
</reference>
<evidence type="ECO:0000313" key="2">
    <source>
        <dbReference type="Proteomes" id="UP000828390"/>
    </source>
</evidence>
<dbReference type="EMBL" id="JAIWYP010000007">
    <property type="protein sequence ID" value="KAH3794347.1"/>
    <property type="molecule type" value="Genomic_DNA"/>
</dbReference>
<sequence length="99" mass="10821">MQKQITGITCSPYTVEPTRRQIVNGRVSGSDVNVQSFAAVGNKITRHIMGIKSLPLLIKSKERAKSSGNNSAVKITSGRAIDPALVYKRFQSNSGKFFH</sequence>
<proteinExistence type="predicted"/>
<gene>
    <name evidence="1" type="ORF">DPMN_147879</name>
</gene>
<protein>
    <submittedName>
        <fullName evidence="1">Uncharacterized protein</fullName>
    </submittedName>
</protein>
<reference evidence="1" key="1">
    <citation type="journal article" date="2019" name="bioRxiv">
        <title>The Genome of the Zebra Mussel, Dreissena polymorpha: A Resource for Invasive Species Research.</title>
        <authorList>
            <person name="McCartney M.A."/>
            <person name="Auch B."/>
            <person name="Kono T."/>
            <person name="Mallez S."/>
            <person name="Zhang Y."/>
            <person name="Obille A."/>
            <person name="Becker A."/>
            <person name="Abrahante J.E."/>
            <person name="Garbe J."/>
            <person name="Badalamenti J.P."/>
            <person name="Herman A."/>
            <person name="Mangelson H."/>
            <person name="Liachko I."/>
            <person name="Sullivan S."/>
            <person name="Sone E.D."/>
            <person name="Koren S."/>
            <person name="Silverstein K.A.T."/>
            <person name="Beckman K.B."/>
            <person name="Gohl D.M."/>
        </authorList>
    </citation>
    <scope>NUCLEOTIDE SEQUENCE</scope>
    <source>
        <strain evidence="1">Duluth1</strain>
        <tissue evidence="1">Whole animal</tissue>
    </source>
</reference>
<name>A0A9D4J3T1_DREPO</name>
<dbReference type="AlphaFoldDB" id="A0A9D4J3T1"/>
<dbReference type="Proteomes" id="UP000828390">
    <property type="component" value="Unassembled WGS sequence"/>
</dbReference>